<dbReference type="PROSITE" id="PS00036">
    <property type="entry name" value="BZIP_BASIC"/>
    <property type="match status" value="1"/>
</dbReference>
<gene>
    <name evidence="9" type="ORF">Cgig2_008224</name>
</gene>
<organism evidence="9 10">
    <name type="scientific">Carnegiea gigantea</name>
    <dbReference type="NCBI Taxonomy" id="171969"/>
    <lineage>
        <taxon>Eukaryota</taxon>
        <taxon>Viridiplantae</taxon>
        <taxon>Streptophyta</taxon>
        <taxon>Embryophyta</taxon>
        <taxon>Tracheophyta</taxon>
        <taxon>Spermatophyta</taxon>
        <taxon>Magnoliopsida</taxon>
        <taxon>eudicotyledons</taxon>
        <taxon>Gunneridae</taxon>
        <taxon>Pentapetalae</taxon>
        <taxon>Caryophyllales</taxon>
        <taxon>Cactineae</taxon>
        <taxon>Cactaceae</taxon>
        <taxon>Cactoideae</taxon>
        <taxon>Echinocereeae</taxon>
        <taxon>Carnegiea</taxon>
    </lineage>
</organism>
<sequence>MMCSDNPVQLHPAFDGCFTFTQTDLNEVLSYFEPNPDSGLNDSNRDPSEEVNNTSNNNDDNNSNRERKLRRMISNRLSARRSRLRKRRHLENLTAQADRLKVQNREMKTRLELVRCQCYVVRRENERLRCESVLLKQRLSDLQQSLLAVNQLQNNRHTTVKMLRIV</sequence>
<evidence type="ECO:0000256" key="3">
    <source>
        <dbReference type="ARBA" id="ARBA00023125"/>
    </source>
</evidence>
<comment type="caution">
    <text evidence="9">The sequence shown here is derived from an EMBL/GenBank/DDBJ whole genome shotgun (WGS) entry which is preliminary data.</text>
</comment>
<dbReference type="Gene3D" id="1.20.5.170">
    <property type="match status" value="1"/>
</dbReference>
<dbReference type="InterPro" id="IPR004827">
    <property type="entry name" value="bZIP"/>
</dbReference>
<dbReference type="PROSITE" id="PS50217">
    <property type="entry name" value="BZIP"/>
    <property type="match status" value="1"/>
</dbReference>
<dbReference type="PANTHER" id="PTHR45764">
    <property type="entry name" value="BZIP TRANSCRIPTION FACTOR 44"/>
    <property type="match status" value="1"/>
</dbReference>
<reference evidence="9" key="1">
    <citation type="submission" date="2022-04" db="EMBL/GenBank/DDBJ databases">
        <title>Carnegiea gigantea Genome sequencing and assembly v2.</title>
        <authorList>
            <person name="Copetti D."/>
            <person name="Sanderson M.J."/>
            <person name="Burquez A."/>
            <person name="Wojciechowski M.F."/>
        </authorList>
    </citation>
    <scope>NUCLEOTIDE SEQUENCE</scope>
    <source>
        <strain evidence="9">SGP5-SGP5p</strain>
        <tissue evidence="9">Aerial part</tissue>
    </source>
</reference>
<protein>
    <recommendedName>
        <fullName evidence="8">BZIP domain-containing protein</fullName>
    </recommendedName>
</protein>
<dbReference type="FunFam" id="1.20.5.170:FF:000020">
    <property type="entry name" value="BZIP transcription factor"/>
    <property type="match status" value="1"/>
</dbReference>
<dbReference type="AlphaFoldDB" id="A0A9Q1L2A8"/>
<dbReference type="Proteomes" id="UP001153076">
    <property type="component" value="Unassembled WGS sequence"/>
</dbReference>
<dbReference type="OrthoDB" id="551672at2759"/>
<keyword evidence="5" id="KW-0539">Nucleus</keyword>
<evidence type="ECO:0000256" key="6">
    <source>
        <dbReference type="SAM" id="Coils"/>
    </source>
</evidence>
<dbReference type="SUPFAM" id="SSF57959">
    <property type="entry name" value="Leucine zipper domain"/>
    <property type="match status" value="1"/>
</dbReference>
<keyword evidence="2" id="KW-0805">Transcription regulation</keyword>
<proteinExistence type="predicted"/>
<dbReference type="InterPro" id="IPR046347">
    <property type="entry name" value="bZIP_sf"/>
</dbReference>
<evidence type="ECO:0000256" key="5">
    <source>
        <dbReference type="ARBA" id="ARBA00023242"/>
    </source>
</evidence>
<dbReference type="GO" id="GO:0046983">
    <property type="term" value="F:protein dimerization activity"/>
    <property type="evidence" value="ECO:0007669"/>
    <property type="project" value="UniProtKB-ARBA"/>
</dbReference>
<keyword evidence="6" id="KW-0175">Coiled coil</keyword>
<dbReference type="GO" id="GO:0003700">
    <property type="term" value="F:DNA-binding transcription factor activity"/>
    <property type="evidence" value="ECO:0007669"/>
    <property type="project" value="InterPro"/>
</dbReference>
<dbReference type="GO" id="GO:0000976">
    <property type="term" value="F:transcription cis-regulatory region binding"/>
    <property type="evidence" value="ECO:0007669"/>
    <property type="project" value="TreeGrafter"/>
</dbReference>
<keyword evidence="10" id="KW-1185">Reference proteome</keyword>
<evidence type="ECO:0000313" key="9">
    <source>
        <dbReference type="EMBL" id="KAJ8453340.1"/>
    </source>
</evidence>
<feature type="domain" description="BZIP" evidence="8">
    <location>
        <begin position="65"/>
        <end position="128"/>
    </location>
</feature>
<evidence type="ECO:0000256" key="4">
    <source>
        <dbReference type="ARBA" id="ARBA00023163"/>
    </source>
</evidence>
<accession>A0A9Q1L2A8</accession>
<name>A0A9Q1L2A8_9CARY</name>
<evidence type="ECO:0000256" key="2">
    <source>
        <dbReference type="ARBA" id="ARBA00023015"/>
    </source>
</evidence>
<dbReference type="EMBL" id="JAKOGI010000001">
    <property type="protein sequence ID" value="KAJ8453340.1"/>
    <property type="molecule type" value="Genomic_DNA"/>
</dbReference>
<feature type="compositionally biased region" description="Low complexity" evidence="7">
    <location>
        <begin position="52"/>
        <end position="61"/>
    </location>
</feature>
<dbReference type="SMART" id="SM00338">
    <property type="entry name" value="BRLZ"/>
    <property type="match status" value="1"/>
</dbReference>
<dbReference type="GO" id="GO:0005634">
    <property type="term" value="C:nucleus"/>
    <property type="evidence" value="ECO:0007669"/>
    <property type="project" value="UniProtKB-SubCell"/>
</dbReference>
<evidence type="ECO:0000259" key="8">
    <source>
        <dbReference type="PROSITE" id="PS50217"/>
    </source>
</evidence>
<comment type="subcellular location">
    <subcellularLocation>
        <location evidence="1">Nucleus</location>
    </subcellularLocation>
</comment>
<evidence type="ECO:0000256" key="1">
    <source>
        <dbReference type="ARBA" id="ARBA00004123"/>
    </source>
</evidence>
<feature type="region of interest" description="Disordered" evidence="7">
    <location>
        <begin position="32"/>
        <end position="67"/>
    </location>
</feature>
<keyword evidence="4" id="KW-0804">Transcription</keyword>
<dbReference type="GO" id="GO:0045893">
    <property type="term" value="P:positive regulation of DNA-templated transcription"/>
    <property type="evidence" value="ECO:0007669"/>
    <property type="project" value="TreeGrafter"/>
</dbReference>
<feature type="coiled-coil region" evidence="6">
    <location>
        <begin position="83"/>
        <end position="145"/>
    </location>
</feature>
<evidence type="ECO:0000256" key="7">
    <source>
        <dbReference type="SAM" id="MobiDB-lite"/>
    </source>
</evidence>
<dbReference type="Pfam" id="PF00170">
    <property type="entry name" value="bZIP_1"/>
    <property type="match status" value="1"/>
</dbReference>
<dbReference type="PANTHER" id="PTHR45764:SF21">
    <property type="entry name" value="OS03G0770000 PROTEIN"/>
    <property type="match status" value="1"/>
</dbReference>
<keyword evidence="3" id="KW-0238">DNA-binding</keyword>
<evidence type="ECO:0000313" key="10">
    <source>
        <dbReference type="Proteomes" id="UP001153076"/>
    </source>
</evidence>